<dbReference type="PROSITE" id="PS51819">
    <property type="entry name" value="VOC"/>
    <property type="match status" value="1"/>
</dbReference>
<dbReference type="SUPFAM" id="SSF54593">
    <property type="entry name" value="Glyoxalase/Bleomycin resistance protein/Dihydroxybiphenyl dioxygenase"/>
    <property type="match status" value="1"/>
</dbReference>
<dbReference type="InterPro" id="IPR037523">
    <property type="entry name" value="VOC_core"/>
</dbReference>
<sequence length="134" mass="15503">MLRHIGINVCDLIQAKAYYDNLMPDLGFEGHIVAEDQFAYRPIGNEPGTSIFFYPALEEANYSRHQPGLQHLAFLVESRATVQTLHRKALALESEIVHPPQLFPQYRPYYYATFWLDPEGFMLEVVCLNEENIK</sequence>
<feature type="domain" description="VOC" evidence="1">
    <location>
        <begin position="1"/>
        <end position="128"/>
    </location>
</feature>
<dbReference type="Pfam" id="PF00903">
    <property type="entry name" value="Glyoxalase"/>
    <property type="match status" value="1"/>
</dbReference>
<dbReference type="InterPro" id="IPR029068">
    <property type="entry name" value="Glyas_Bleomycin-R_OHBP_Dase"/>
</dbReference>
<organism evidence="2">
    <name type="scientific">marine metagenome</name>
    <dbReference type="NCBI Taxonomy" id="408172"/>
    <lineage>
        <taxon>unclassified sequences</taxon>
        <taxon>metagenomes</taxon>
        <taxon>ecological metagenomes</taxon>
    </lineage>
</organism>
<protein>
    <recommendedName>
        <fullName evidence="1">VOC domain-containing protein</fullName>
    </recommendedName>
</protein>
<dbReference type="EMBL" id="UINC01231283">
    <property type="protein sequence ID" value="SVE63753.1"/>
    <property type="molecule type" value="Genomic_DNA"/>
</dbReference>
<dbReference type="Gene3D" id="3.10.180.10">
    <property type="entry name" value="2,3-Dihydroxybiphenyl 1,2-Dioxygenase, domain 1"/>
    <property type="match status" value="1"/>
</dbReference>
<accession>A0A383F500</accession>
<evidence type="ECO:0000313" key="2">
    <source>
        <dbReference type="EMBL" id="SVE63753.1"/>
    </source>
</evidence>
<dbReference type="AlphaFoldDB" id="A0A383F500"/>
<name>A0A383F500_9ZZZZ</name>
<reference evidence="2" key="1">
    <citation type="submission" date="2018-05" db="EMBL/GenBank/DDBJ databases">
        <authorList>
            <person name="Lanie J.A."/>
            <person name="Ng W.-L."/>
            <person name="Kazmierczak K.M."/>
            <person name="Andrzejewski T.M."/>
            <person name="Davidsen T.M."/>
            <person name="Wayne K.J."/>
            <person name="Tettelin H."/>
            <person name="Glass J.I."/>
            <person name="Rusch D."/>
            <person name="Podicherti R."/>
            <person name="Tsui H.-C.T."/>
            <person name="Winkler M.E."/>
        </authorList>
    </citation>
    <scope>NUCLEOTIDE SEQUENCE</scope>
</reference>
<evidence type="ECO:0000259" key="1">
    <source>
        <dbReference type="PROSITE" id="PS51819"/>
    </source>
</evidence>
<proteinExistence type="predicted"/>
<dbReference type="PANTHER" id="PTHR35006:SF2">
    <property type="entry name" value="GLYOXALASE FAMILY PROTEIN (AFU_ORTHOLOGUE AFUA_5G14830)"/>
    <property type="match status" value="1"/>
</dbReference>
<dbReference type="PANTHER" id="PTHR35006">
    <property type="entry name" value="GLYOXALASE FAMILY PROTEIN (AFU_ORTHOLOGUE AFUA_5G14830)"/>
    <property type="match status" value="1"/>
</dbReference>
<gene>
    <name evidence="2" type="ORF">METZ01_LOCUS516607</name>
</gene>
<dbReference type="InterPro" id="IPR004360">
    <property type="entry name" value="Glyas_Fos-R_dOase_dom"/>
</dbReference>